<keyword evidence="4" id="KW-0410">Iron transport</keyword>
<dbReference type="Proteomes" id="UP000002297">
    <property type="component" value="Chromosome"/>
</dbReference>
<keyword evidence="2 12" id="KW-0813">Transport</keyword>
<feature type="domain" description="TonB-dependent receptor-like beta-barrel" evidence="15">
    <location>
        <begin position="293"/>
        <end position="720"/>
    </location>
</feature>
<keyword evidence="7" id="KW-0408">Iron</keyword>
<dbReference type="RefSeq" id="WP_013188253.1">
    <property type="nucleotide sequence ID" value="NC_014230.1"/>
</dbReference>
<evidence type="ECO:0000256" key="13">
    <source>
        <dbReference type="RuleBase" id="RU003357"/>
    </source>
</evidence>
<sequence length="762" mass="84698">MMRHLLVVFSFFAIATTYAQTNNTEILIVSEDNIPLEDVIAYKSSNVIATSNDKGILSFKNPSTEEFILRLTLKDFKPVSLKISPNTFKYTVVLSKAEEELNTVILASTYQKESKVLIPTTSVTAESIAEGSPIDLVDAINETSGVYIQRGAINTNRITIRGIGSRTLFGTNKIRAYFNGFPITNGIGETAIDIFNTQDIASIEIIKGPKATQYGANLGGTLLLNSKDPKKEGLVLKNTVTIGSFELFKESLSLNLKEDKLSLHLNADHQEHEGYRENNRYNRNALFINTSYTLNKTFTINGLVQHINNFAQIPSSLNLTDFNEDPTQAAFTWAQSQGFEDNRQTLVGLGLSSNISDSWSNATNVYYSYLDHYEPRPFNILAEITNTYGVRTVFANTFNLNMKSANLSFGVEFNQDHYVVTTTENLYEDNNGNGSLEGSLLSDNTEIRSQLQLFGTSTLPITEKLTAEIGLHLNKTSYNLDDNFNEAEANTSADREFDIIVAPNLSLLYKLNNTVTTYLNISRGFNYPSLEETLTPDGIINTDIGPEIGWNYEVGTTLSLLKQRLQINAAAYLLSVNDLLVAERVGNDQFIGRNAGQTDHKGIEISIDYKQNIVEQLQFKTFLNAEFNAHKFIDFVDGDSDFSGNDLTGVPSEKINAGISLQHTSGFFFSSQLQYIGEQPITDANTLYAEDYTTLRLSGGYNQSFNEKLSLEVKGGVNNVTDIAYASSILINASSFGNSLPRYYYPGLPRHYFASLSLNYNF</sequence>
<evidence type="ECO:0000256" key="1">
    <source>
        <dbReference type="ARBA" id="ARBA00004571"/>
    </source>
</evidence>
<evidence type="ECO:0000256" key="2">
    <source>
        <dbReference type="ARBA" id="ARBA00022448"/>
    </source>
</evidence>
<dbReference type="GO" id="GO:0015344">
    <property type="term" value="F:siderophore uptake transmembrane transporter activity"/>
    <property type="evidence" value="ECO:0007669"/>
    <property type="project" value="TreeGrafter"/>
</dbReference>
<dbReference type="Pfam" id="PF00593">
    <property type="entry name" value="TonB_dep_Rec_b-barrel"/>
    <property type="match status" value="1"/>
</dbReference>
<dbReference type="eggNOG" id="COG4772">
    <property type="taxonomic scope" value="Bacteria"/>
</dbReference>
<dbReference type="PANTHER" id="PTHR32552">
    <property type="entry name" value="FERRICHROME IRON RECEPTOR-RELATED"/>
    <property type="match status" value="1"/>
</dbReference>
<keyword evidence="9 13" id="KW-0798">TonB box</keyword>
<dbReference type="AlphaFoldDB" id="A3UAN6"/>
<dbReference type="Gene3D" id="2.40.170.20">
    <property type="entry name" value="TonB-dependent receptor, beta-barrel domain"/>
    <property type="match status" value="1"/>
</dbReference>
<evidence type="ECO:0000256" key="4">
    <source>
        <dbReference type="ARBA" id="ARBA00022496"/>
    </source>
</evidence>
<keyword evidence="18" id="KW-1185">Reference proteome</keyword>
<organism evidence="17 18">
    <name type="scientific">Croceibacter atlanticus (strain ATCC BAA-628 / JCM 21780 / CIP 108009 / IAM 15332 / KCTC 12090 / HTCC2559)</name>
    <dbReference type="NCBI Taxonomy" id="216432"/>
    <lineage>
        <taxon>Bacteria</taxon>
        <taxon>Pseudomonadati</taxon>
        <taxon>Bacteroidota</taxon>
        <taxon>Flavobacteriia</taxon>
        <taxon>Flavobacteriales</taxon>
        <taxon>Flavobacteriaceae</taxon>
        <taxon>Croceibacter</taxon>
    </lineage>
</organism>
<accession>A3UAN6</accession>
<feature type="signal peptide" evidence="14">
    <location>
        <begin position="1"/>
        <end position="19"/>
    </location>
</feature>
<evidence type="ECO:0000256" key="14">
    <source>
        <dbReference type="SAM" id="SignalP"/>
    </source>
</evidence>
<dbReference type="Gene3D" id="2.170.130.10">
    <property type="entry name" value="TonB-dependent receptor, plug domain"/>
    <property type="match status" value="1"/>
</dbReference>
<evidence type="ECO:0000313" key="18">
    <source>
        <dbReference type="Proteomes" id="UP000002297"/>
    </source>
</evidence>
<dbReference type="GeneID" id="89454229"/>
<dbReference type="STRING" id="216432.CA2559_12568"/>
<evidence type="ECO:0000259" key="15">
    <source>
        <dbReference type="Pfam" id="PF00593"/>
    </source>
</evidence>
<comment type="similarity">
    <text evidence="12 13">Belongs to the TonB-dependent receptor family.</text>
</comment>
<dbReference type="GO" id="GO:0009279">
    <property type="term" value="C:cell outer membrane"/>
    <property type="evidence" value="ECO:0007669"/>
    <property type="project" value="UniProtKB-SubCell"/>
</dbReference>
<evidence type="ECO:0000256" key="5">
    <source>
        <dbReference type="ARBA" id="ARBA00022692"/>
    </source>
</evidence>
<keyword evidence="3 12" id="KW-1134">Transmembrane beta strand</keyword>
<dbReference type="InterPro" id="IPR000531">
    <property type="entry name" value="Beta-barrel_TonB"/>
</dbReference>
<name>A3UAN6_CROAH</name>
<dbReference type="EMBL" id="CP002046">
    <property type="protein sequence ID" value="EAP86872.1"/>
    <property type="molecule type" value="Genomic_DNA"/>
</dbReference>
<keyword evidence="8" id="KW-0406">Ion transport</keyword>
<keyword evidence="17" id="KW-0675">Receptor</keyword>
<dbReference type="InterPro" id="IPR039426">
    <property type="entry name" value="TonB-dep_rcpt-like"/>
</dbReference>
<evidence type="ECO:0000256" key="10">
    <source>
        <dbReference type="ARBA" id="ARBA00023136"/>
    </source>
</evidence>
<evidence type="ECO:0000256" key="12">
    <source>
        <dbReference type="PROSITE-ProRule" id="PRU01360"/>
    </source>
</evidence>
<dbReference type="InterPro" id="IPR037066">
    <property type="entry name" value="Plug_dom_sf"/>
</dbReference>
<evidence type="ECO:0000313" key="17">
    <source>
        <dbReference type="EMBL" id="EAP86872.1"/>
    </source>
</evidence>
<dbReference type="PROSITE" id="PS52016">
    <property type="entry name" value="TONB_DEPENDENT_REC_3"/>
    <property type="match status" value="1"/>
</dbReference>
<dbReference type="HOGENOM" id="CLU_008287_13_2_10"/>
<evidence type="ECO:0000256" key="7">
    <source>
        <dbReference type="ARBA" id="ARBA00023004"/>
    </source>
</evidence>
<comment type="subcellular location">
    <subcellularLocation>
        <location evidence="1 12">Cell outer membrane</location>
        <topology evidence="1 12">Multi-pass membrane protein</topology>
    </subcellularLocation>
</comment>
<keyword evidence="6 14" id="KW-0732">Signal</keyword>
<evidence type="ECO:0000256" key="9">
    <source>
        <dbReference type="ARBA" id="ARBA00023077"/>
    </source>
</evidence>
<evidence type="ECO:0000259" key="16">
    <source>
        <dbReference type="Pfam" id="PF07715"/>
    </source>
</evidence>
<reference evidence="17 18" key="1">
    <citation type="journal article" date="2010" name="J. Bacteriol.">
        <title>The complete genome sequence of Croceibacter atlanticus HTCC2559T.</title>
        <authorList>
            <person name="Oh H.M."/>
            <person name="Kang I."/>
            <person name="Ferriera S."/>
            <person name="Giovannoni S.J."/>
            <person name="Cho J.C."/>
        </authorList>
    </citation>
    <scope>NUCLEOTIDE SEQUENCE [LARGE SCALE GENOMIC DNA]</scope>
    <source>
        <strain evidence="18">ATCC BAA-628 / HTCC2559 / KCTC 12090</strain>
    </source>
</reference>
<dbReference type="SUPFAM" id="SSF56935">
    <property type="entry name" value="Porins"/>
    <property type="match status" value="1"/>
</dbReference>
<protein>
    <submittedName>
        <fullName evidence="17">Probable TonB-dependent receptor YncD</fullName>
    </submittedName>
</protein>
<proteinExistence type="inferred from homology"/>
<gene>
    <name evidence="17" type="ordered locus">CA2559_12568</name>
</gene>
<evidence type="ECO:0000256" key="8">
    <source>
        <dbReference type="ARBA" id="ARBA00023065"/>
    </source>
</evidence>
<keyword evidence="11 12" id="KW-0998">Cell outer membrane</keyword>
<dbReference type="Pfam" id="PF07715">
    <property type="entry name" value="Plug"/>
    <property type="match status" value="1"/>
</dbReference>
<dbReference type="KEGG" id="cat:CA2559_12568"/>
<feature type="domain" description="TonB-dependent receptor plug" evidence="16">
    <location>
        <begin position="115"/>
        <end position="220"/>
    </location>
</feature>
<keyword evidence="5 12" id="KW-0812">Transmembrane</keyword>
<dbReference type="InterPro" id="IPR036942">
    <property type="entry name" value="Beta-barrel_TonB_sf"/>
</dbReference>
<feature type="chain" id="PRO_5002659125" evidence="14">
    <location>
        <begin position="20"/>
        <end position="762"/>
    </location>
</feature>
<dbReference type="InterPro" id="IPR012910">
    <property type="entry name" value="Plug_dom"/>
</dbReference>
<keyword evidence="10 12" id="KW-0472">Membrane</keyword>
<dbReference type="PANTHER" id="PTHR32552:SF68">
    <property type="entry name" value="FERRICHROME OUTER MEMBRANE TRANSPORTER_PHAGE RECEPTOR"/>
    <property type="match status" value="1"/>
</dbReference>
<evidence type="ECO:0000256" key="11">
    <source>
        <dbReference type="ARBA" id="ARBA00023237"/>
    </source>
</evidence>
<evidence type="ECO:0000256" key="3">
    <source>
        <dbReference type="ARBA" id="ARBA00022452"/>
    </source>
</evidence>
<evidence type="ECO:0000256" key="6">
    <source>
        <dbReference type="ARBA" id="ARBA00022729"/>
    </source>
</evidence>